<dbReference type="SMART" id="SM00812">
    <property type="entry name" value="Alpha_L_fucos"/>
    <property type="match status" value="1"/>
</dbReference>
<dbReference type="Gene3D" id="2.60.40.1180">
    <property type="entry name" value="Golgi alpha-mannosidase II"/>
    <property type="match status" value="1"/>
</dbReference>
<evidence type="ECO:0000256" key="3">
    <source>
        <dbReference type="ARBA" id="ARBA00022729"/>
    </source>
</evidence>
<organism evidence="7 8">
    <name type="scientific">Novosphingobium capsulatum</name>
    <dbReference type="NCBI Taxonomy" id="13688"/>
    <lineage>
        <taxon>Bacteria</taxon>
        <taxon>Pseudomonadati</taxon>
        <taxon>Pseudomonadota</taxon>
        <taxon>Alphaproteobacteria</taxon>
        <taxon>Sphingomonadales</taxon>
        <taxon>Sphingomonadaceae</taxon>
        <taxon>Novosphingobium</taxon>
    </lineage>
</organism>
<dbReference type="Pfam" id="PF01120">
    <property type="entry name" value="Alpha_L_fucos"/>
    <property type="match status" value="1"/>
</dbReference>
<dbReference type="InterPro" id="IPR000933">
    <property type="entry name" value="Glyco_hydro_29"/>
</dbReference>
<keyword evidence="4 7" id="KW-0378">Hydrolase</keyword>
<dbReference type="PANTHER" id="PTHR10030">
    <property type="entry name" value="ALPHA-L-FUCOSIDASE"/>
    <property type="match status" value="1"/>
</dbReference>
<keyword evidence="5 7" id="KW-0326">Glycosidase</keyword>
<keyword evidence="3" id="KW-0732">Signal</keyword>
<evidence type="ECO:0000313" key="7">
    <source>
        <dbReference type="EMBL" id="MDR6512170.1"/>
    </source>
</evidence>
<evidence type="ECO:0000313" key="8">
    <source>
        <dbReference type="Proteomes" id="UP001184150"/>
    </source>
</evidence>
<keyword evidence="8" id="KW-1185">Reference proteome</keyword>
<sequence length="568" mass="62413">MARRYEAQRGASAGGGGALMAGGWLGASRRGVLGGGLAALAVGGAGQARVAAGHRARPGTLAPDWQSLAAGYQVPAWFREARFGIWAHWGPQCQPERGDWYGRSMYIPGTPAYQHQVATYGHPTAHGFIDVIGDWRGEHWDPDFLVRRYKAAGARYFMAMACHHDNLDLFTSDHHGWNSTRVGPKRDLIAGWEKAARGAGLKFGVSNHASHAWHWWQTAYGYDAQGPHGGQRYDAWHLRREHGQGTWWQGLDPQALYTGPNMAPPDGITSDAAMDKWHQANDGQWLETVPPRNPAFAARWLARQKNLVERYRPDMVYFDDYGLPFDHYGLEAAAHFYNQATAWHGSPDVVLTAKRLSDDQQRAVVEDVERGFAADIRPRPWQTCTCIGDWHYNRDRFAQKSYVPAHQVIQRLVDVVSKNGNLLLSIPLRGDGTYDAEESKILDGITAWMAVHGDAMIHGSRPWRRYGEGPTKLDTGIMAEGKSGPFTAQDIRFTTKGGALFAAMLEWPGAPVRIASLGQQAGQVAAARLLGGGPVPFRQDADGLVLTLPPRPEGGMVPVVQLDGAGLI</sequence>
<evidence type="ECO:0000259" key="6">
    <source>
        <dbReference type="Pfam" id="PF01120"/>
    </source>
</evidence>
<dbReference type="InterPro" id="IPR013780">
    <property type="entry name" value="Glyco_hydro_b"/>
</dbReference>
<protein>
    <recommendedName>
        <fullName evidence="2">alpha-L-fucosidase</fullName>
        <ecNumber evidence="2">3.2.1.51</ecNumber>
    </recommendedName>
</protein>
<gene>
    <name evidence="7" type="ORF">J2792_003053</name>
</gene>
<dbReference type="EMBL" id="JAVDRD010000008">
    <property type="protein sequence ID" value="MDR6512170.1"/>
    <property type="molecule type" value="Genomic_DNA"/>
</dbReference>
<proteinExistence type="inferred from homology"/>
<dbReference type="GO" id="GO:0004560">
    <property type="term" value="F:alpha-L-fucosidase activity"/>
    <property type="evidence" value="ECO:0007669"/>
    <property type="project" value="UniProtKB-EC"/>
</dbReference>
<reference evidence="7 8" key="1">
    <citation type="submission" date="2023-07" db="EMBL/GenBank/DDBJ databases">
        <title>Sorghum-associated microbial communities from plants grown in Nebraska, USA.</title>
        <authorList>
            <person name="Schachtman D."/>
        </authorList>
    </citation>
    <scope>NUCLEOTIDE SEQUENCE [LARGE SCALE GENOMIC DNA]</scope>
    <source>
        <strain evidence="7 8">DS1027</strain>
    </source>
</reference>
<feature type="domain" description="Glycoside hydrolase family 29 N-terminal" evidence="6">
    <location>
        <begin position="57"/>
        <end position="454"/>
    </location>
</feature>
<accession>A0ABU1MP92</accession>
<comment type="similarity">
    <text evidence="1">Belongs to the glycosyl hydrolase 29 family.</text>
</comment>
<evidence type="ECO:0000256" key="5">
    <source>
        <dbReference type="ARBA" id="ARBA00023295"/>
    </source>
</evidence>
<evidence type="ECO:0000256" key="4">
    <source>
        <dbReference type="ARBA" id="ARBA00022801"/>
    </source>
</evidence>
<dbReference type="Gene3D" id="3.20.20.80">
    <property type="entry name" value="Glycosidases"/>
    <property type="match status" value="1"/>
</dbReference>
<evidence type="ECO:0000256" key="2">
    <source>
        <dbReference type="ARBA" id="ARBA00012662"/>
    </source>
</evidence>
<name>A0ABU1MP92_9SPHN</name>
<dbReference type="InterPro" id="IPR017853">
    <property type="entry name" value="GH"/>
</dbReference>
<dbReference type="Proteomes" id="UP001184150">
    <property type="component" value="Unassembled WGS sequence"/>
</dbReference>
<dbReference type="PANTHER" id="PTHR10030:SF37">
    <property type="entry name" value="ALPHA-L-FUCOSIDASE-RELATED"/>
    <property type="match status" value="1"/>
</dbReference>
<dbReference type="InterPro" id="IPR057739">
    <property type="entry name" value="Glyco_hydro_29_N"/>
</dbReference>
<evidence type="ECO:0000256" key="1">
    <source>
        <dbReference type="ARBA" id="ARBA00007951"/>
    </source>
</evidence>
<comment type="caution">
    <text evidence="7">The sequence shown here is derived from an EMBL/GenBank/DDBJ whole genome shotgun (WGS) entry which is preliminary data.</text>
</comment>
<dbReference type="EC" id="3.2.1.51" evidence="2"/>
<dbReference type="SUPFAM" id="SSF51445">
    <property type="entry name" value="(Trans)glycosidases"/>
    <property type="match status" value="1"/>
</dbReference>